<dbReference type="EMBL" id="CAJNOE010001290">
    <property type="protein sequence ID" value="CAF1409241.1"/>
    <property type="molecule type" value="Genomic_DNA"/>
</dbReference>
<proteinExistence type="predicted"/>
<dbReference type="AlphaFoldDB" id="A0A815LM67"/>
<accession>A0A815LM67</accession>
<gene>
    <name evidence="4" type="ORF">IZO911_LOCUS39978</name>
</gene>
<sequence length="100" mass="11463">MLIRIILLTIILCIILEICSSSTFKTDTIPVKYLMKISQKKSKKPSLCKLPKNIGLCQQSKLRMYYDSKTNKCKSFIYTGCRGNKNNFRSALACEKTCKK</sequence>
<organism evidence="4 5">
    <name type="scientific">Adineta steineri</name>
    <dbReference type="NCBI Taxonomy" id="433720"/>
    <lineage>
        <taxon>Eukaryota</taxon>
        <taxon>Metazoa</taxon>
        <taxon>Spiralia</taxon>
        <taxon>Gnathifera</taxon>
        <taxon>Rotifera</taxon>
        <taxon>Eurotatoria</taxon>
        <taxon>Bdelloidea</taxon>
        <taxon>Adinetida</taxon>
        <taxon>Adinetidae</taxon>
        <taxon>Adineta</taxon>
    </lineage>
</organism>
<dbReference type="Proteomes" id="UP000663860">
    <property type="component" value="Unassembled WGS sequence"/>
</dbReference>
<comment type="caution">
    <text evidence="4">The sequence shown here is derived from an EMBL/GenBank/DDBJ whole genome shotgun (WGS) entry which is preliminary data.</text>
</comment>
<keyword evidence="1" id="KW-1015">Disulfide bond</keyword>
<dbReference type="GO" id="GO:0005615">
    <property type="term" value="C:extracellular space"/>
    <property type="evidence" value="ECO:0007669"/>
    <property type="project" value="TreeGrafter"/>
</dbReference>
<evidence type="ECO:0000259" key="3">
    <source>
        <dbReference type="PROSITE" id="PS50279"/>
    </source>
</evidence>
<dbReference type="SMART" id="SM00131">
    <property type="entry name" value="KU"/>
    <property type="match status" value="1"/>
</dbReference>
<dbReference type="PROSITE" id="PS00280">
    <property type="entry name" value="BPTI_KUNITZ_1"/>
    <property type="match status" value="1"/>
</dbReference>
<feature type="chain" id="PRO_5032835398" description="BPTI/Kunitz inhibitor domain-containing protein" evidence="2">
    <location>
        <begin position="22"/>
        <end position="100"/>
    </location>
</feature>
<dbReference type="GO" id="GO:0004867">
    <property type="term" value="F:serine-type endopeptidase inhibitor activity"/>
    <property type="evidence" value="ECO:0007669"/>
    <property type="project" value="InterPro"/>
</dbReference>
<evidence type="ECO:0000313" key="5">
    <source>
        <dbReference type="Proteomes" id="UP000663860"/>
    </source>
</evidence>
<feature type="domain" description="BPTI/Kunitz inhibitor" evidence="3">
    <location>
        <begin position="48"/>
        <end position="98"/>
    </location>
</feature>
<dbReference type="PANTHER" id="PTHR10083:SF374">
    <property type="entry name" value="BPTI_KUNITZ INHIBITOR DOMAIN-CONTAINING PROTEIN"/>
    <property type="match status" value="1"/>
</dbReference>
<dbReference type="InterPro" id="IPR050098">
    <property type="entry name" value="TFPI/VKTCI-like"/>
</dbReference>
<dbReference type="InterPro" id="IPR020901">
    <property type="entry name" value="Prtase_inh_Kunz-CS"/>
</dbReference>
<dbReference type="InterPro" id="IPR002223">
    <property type="entry name" value="Kunitz_BPTI"/>
</dbReference>
<dbReference type="CDD" id="cd00109">
    <property type="entry name" value="Kunitz-type"/>
    <property type="match status" value="1"/>
</dbReference>
<dbReference type="InterPro" id="IPR036880">
    <property type="entry name" value="Kunitz_BPTI_sf"/>
</dbReference>
<dbReference type="Gene3D" id="4.10.410.10">
    <property type="entry name" value="Pancreatic trypsin inhibitor Kunitz domain"/>
    <property type="match status" value="1"/>
</dbReference>
<dbReference type="SUPFAM" id="SSF57362">
    <property type="entry name" value="BPTI-like"/>
    <property type="match status" value="1"/>
</dbReference>
<reference evidence="4" key="1">
    <citation type="submission" date="2021-02" db="EMBL/GenBank/DDBJ databases">
        <authorList>
            <person name="Nowell W R."/>
        </authorList>
    </citation>
    <scope>NUCLEOTIDE SEQUENCE</scope>
</reference>
<dbReference type="Pfam" id="PF00014">
    <property type="entry name" value="Kunitz_BPTI"/>
    <property type="match status" value="1"/>
</dbReference>
<name>A0A815LM67_9BILA</name>
<evidence type="ECO:0000313" key="4">
    <source>
        <dbReference type="EMBL" id="CAF1409241.1"/>
    </source>
</evidence>
<dbReference type="PRINTS" id="PR00759">
    <property type="entry name" value="BASICPTASE"/>
</dbReference>
<protein>
    <recommendedName>
        <fullName evidence="3">BPTI/Kunitz inhibitor domain-containing protein</fullName>
    </recommendedName>
</protein>
<dbReference type="PANTHER" id="PTHR10083">
    <property type="entry name" value="KUNITZ-TYPE PROTEASE INHIBITOR-RELATED"/>
    <property type="match status" value="1"/>
</dbReference>
<evidence type="ECO:0000256" key="2">
    <source>
        <dbReference type="SAM" id="SignalP"/>
    </source>
</evidence>
<keyword evidence="2" id="KW-0732">Signal</keyword>
<evidence type="ECO:0000256" key="1">
    <source>
        <dbReference type="ARBA" id="ARBA00023157"/>
    </source>
</evidence>
<dbReference type="PROSITE" id="PS50279">
    <property type="entry name" value="BPTI_KUNITZ_2"/>
    <property type="match status" value="1"/>
</dbReference>
<feature type="signal peptide" evidence="2">
    <location>
        <begin position="1"/>
        <end position="21"/>
    </location>
</feature>